<dbReference type="InParanoid" id="A0A517SDQ6"/>
<reference evidence="2 3" key="1">
    <citation type="submission" date="2019-02" db="EMBL/GenBank/DDBJ databases">
        <title>Deep-cultivation of Planctomycetes and their phenomic and genomic characterization uncovers novel biology.</title>
        <authorList>
            <person name="Wiegand S."/>
            <person name="Jogler M."/>
            <person name="Boedeker C."/>
            <person name="Pinto D."/>
            <person name="Vollmers J."/>
            <person name="Rivas-Marin E."/>
            <person name="Kohn T."/>
            <person name="Peeters S.H."/>
            <person name="Heuer A."/>
            <person name="Rast P."/>
            <person name="Oberbeckmann S."/>
            <person name="Bunk B."/>
            <person name="Jeske O."/>
            <person name="Meyerdierks A."/>
            <person name="Storesund J.E."/>
            <person name="Kallscheuer N."/>
            <person name="Luecker S."/>
            <person name="Lage O.M."/>
            <person name="Pohl T."/>
            <person name="Merkel B.J."/>
            <person name="Hornburger P."/>
            <person name="Mueller R.-W."/>
            <person name="Bruemmer F."/>
            <person name="Labrenz M."/>
            <person name="Spormann A.M."/>
            <person name="Op den Camp H."/>
            <person name="Overmann J."/>
            <person name="Amann R."/>
            <person name="Jetten M.S.M."/>
            <person name="Mascher T."/>
            <person name="Medema M.H."/>
            <person name="Devos D.P."/>
            <person name="Kaster A.-K."/>
            <person name="Ovreas L."/>
            <person name="Rohde M."/>
            <person name="Galperin M.Y."/>
            <person name="Jogler C."/>
        </authorList>
    </citation>
    <scope>NUCLEOTIDE SEQUENCE [LARGE SCALE GENOMIC DNA]</scope>
    <source>
        <strain evidence="2 3">Pan44</strain>
    </source>
</reference>
<proteinExistence type="predicted"/>
<keyword evidence="1" id="KW-1133">Transmembrane helix</keyword>
<name>A0A517SDQ6_9PLAN</name>
<keyword evidence="1" id="KW-0812">Transmembrane</keyword>
<sequence length="186" mass="21028">MTPDEATIEVAPAPLPIPPDNVWRRWPWTIAALIVLLAIGGQFWATRIERDPRLLGDWYSNNGSLFRFHPDGRFQHFLNMKGGLTPWYMQQWRTRGDRIEVTSAPSGWKQRWNQFLGLFRQSNIQVIGFSGTNYRIVELTEAAMVLQRITPPGSIRIPPAETFSRTPPVLPPGPAAVNAGIRAAEN</sequence>
<keyword evidence="3" id="KW-1185">Reference proteome</keyword>
<gene>
    <name evidence="2" type="ORF">Pan44_22900</name>
</gene>
<feature type="transmembrane region" description="Helical" evidence="1">
    <location>
        <begin position="26"/>
        <end position="45"/>
    </location>
</feature>
<organism evidence="2 3">
    <name type="scientific">Caulifigura coniformis</name>
    <dbReference type="NCBI Taxonomy" id="2527983"/>
    <lineage>
        <taxon>Bacteria</taxon>
        <taxon>Pseudomonadati</taxon>
        <taxon>Planctomycetota</taxon>
        <taxon>Planctomycetia</taxon>
        <taxon>Planctomycetales</taxon>
        <taxon>Planctomycetaceae</taxon>
        <taxon>Caulifigura</taxon>
    </lineage>
</organism>
<keyword evidence="1" id="KW-0472">Membrane</keyword>
<evidence type="ECO:0000313" key="2">
    <source>
        <dbReference type="EMBL" id="QDT54262.1"/>
    </source>
</evidence>
<evidence type="ECO:0000313" key="3">
    <source>
        <dbReference type="Proteomes" id="UP000315700"/>
    </source>
</evidence>
<dbReference type="Proteomes" id="UP000315700">
    <property type="component" value="Chromosome"/>
</dbReference>
<dbReference type="KEGG" id="ccos:Pan44_22900"/>
<evidence type="ECO:0000256" key="1">
    <source>
        <dbReference type="SAM" id="Phobius"/>
    </source>
</evidence>
<accession>A0A517SDQ6</accession>
<dbReference type="EMBL" id="CP036271">
    <property type="protein sequence ID" value="QDT54262.1"/>
    <property type="molecule type" value="Genomic_DNA"/>
</dbReference>
<dbReference type="AlphaFoldDB" id="A0A517SDQ6"/>
<protein>
    <submittedName>
        <fullName evidence="2">Uncharacterized protein</fullName>
    </submittedName>
</protein>
<dbReference type="RefSeq" id="WP_145030138.1">
    <property type="nucleotide sequence ID" value="NZ_CP036271.1"/>
</dbReference>